<evidence type="ECO:0000313" key="4">
    <source>
        <dbReference type="Proteomes" id="UP000001508"/>
    </source>
</evidence>
<dbReference type="RefSeq" id="WP_013164787.1">
    <property type="nucleotide sequence ID" value="NC_014216.1"/>
</dbReference>
<keyword evidence="1" id="KW-1133">Transmembrane helix</keyword>
<feature type="transmembrane region" description="Helical" evidence="1">
    <location>
        <begin position="12"/>
        <end position="31"/>
    </location>
</feature>
<organism evidence="3 4">
    <name type="scientific">Desulfurivibrio alkaliphilus (strain DSM 19089 / UNIQEM U267 / AHT2)</name>
    <dbReference type="NCBI Taxonomy" id="589865"/>
    <lineage>
        <taxon>Bacteria</taxon>
        <taxon>Pseudomonadati</taxon>
        <taxon>Thermodesulfobacteriota</taxon>
        <taxon>Desulfobulbia</taxon>
        <taxon>Desulfobulbales</taxon>
        <taxon>Desulfobulbaceae</taxon>
        <taxon>Desulfurivibrio</taxon>
    </lineage>
</organism>
<keyword evidence="1" id="KW-0472">Membrane</keyword>
<name>D6Z121_DESAT</name>
<feature type="domain" description="Amine oxidase" evidence="2">
    <location>
        <begin position="23"/>
        <end position="310"/>
    </location>
</feature>
<dbReference type="eggNOG" id="COG2907">
    <property type="taxonomic scope" value="Bacteria"/>
</dbReference>
<dbReference type="KEGG" id="dak:DaAHT2_2620"/>
<dbReference type="InParanoid" id="D6Z121"/>
<dbReference type="PANTHER" id="PTHR42923">
    <property type="entry name" value="PROTOPORPHYRINOGEN OXIDASE"/>
    <property type="match status" value="1"/>
</dbReference>
<dbReference type="EMBL" id="CP001940">
    <property type="protein sequence ID" value="ADH87281.1"/>
    <property type="molecule type" value="Genomic_DNA"/>
</dbReference>
<proteinExistence type="predicted"/>
<keyword evidence="4" id="KW-1185">Reference proteome</keyword>
<accession>D6Z121</accession>
<evidence type="ECO:0000259" key="2">
    <source>
        <dbReference type="Pfam" id="PF01593"/>
    </source>
</evidence>
<dbReference type="STRING" id="589865.DaAHT2_2620"/>
<dbReference type="Gene3D" id="3.50.50.60">
    <property type="entry name" value="FAD/NAD(P)-binding domain"/>
    <property type="match status" value="1"/>
</dbReference>
<dbReference type="InterPro" id="IPR050464">
    <property type="entry name" value="Zeta_carotene_desat/Oxidored"/>
</dbReference>
<dbReference type="GO" id="GO:0016491">
    <property type="term" value="F:oxidoreductase activity"/>
    <property type="evidence" value="ECO:0007669"/>
    <property type="project" value="InterPro"/>
</dbReference>
<keyword evidence="1" id="KW-0812">Transmembrane</keyword>
<dbReference type="Proteomes" id="UP000001508">
    <property type="component" value="Chromosome"/>
</dbReference>
<dbReference type="Pfam" id="PF01593">
    <property type="entry name" value="Amino_oxidase"/>
    <property type="match status" value="1"/>
</dbReference>
<gene>
    <name evidence="3" type="ordered locus">DaAHT2_2620</name>
</gene>
<reference evidence="4" key="1">
    <citation type="submission" date="2010-02" db="EMBL/GenBank/DDBJ databases">
        <title>Complete sequence of Desulfurivibrio alkaliphilus AHT2.</title>
        <authorList>
            <consortium name="US DOE Joint Genome Institute"/>
            <person name="Pitluck S."/>
            <person name="Chertkov O."/>
            <person name="Detter J.C."/>
            <person name="Han C."/>
            <person name="Tapia R."/>
            <person name="Larimer F."/>
            <person name="Land M."/>
            <person name="Hauser L."/>
            <person name="Kyrpides N."/>
            <person name="Mikhailova N."/>
            <person name="Sorokin D.Y."/>
            <person name="Muyzer G."/>
            <person name="Woyke T."/>
        </authorList>
    </citation>
    <scope>NUCLEOTIDE SEQUENCE [LARGE SCALE GENOMIC DNA]</scope>
    <source>
        <strain evidence="4">DSM 19089 / UNIQEM U267 / AHT2</strain>
    </source>
</reference>
<dbReference type="InterPro" id="IPR036188">
    <property type="entry name" value="FAD/NAD-bd_sf"/>
</dbReference>
<sequence length="428" mass="47794">MPSLNDQTGKSSLRIAVVGGGAAGMTASYYLGLRHRVDLFEAAPKLGGHVQTVMAKDGNNRDLPVDMGFIVFNDRTYPHFNRLLQKLGVQSAPTDMSFSYSEPHTGFAYAGTGLSGLFARRANIIDPSFWRMLLAVTKFCKNITRDLENNRLAHATLGRYLIENRYPKILMSRYLGPMVQAIWSAESGTPEDFPLDRFVRFFFNHGLLSVRGGPTWFYIPGGSHSYVHAFERSFKGNIRTSCPVQSVSRSASGPELKINDQHLRYDAVVLACHADTALSLLADPDEDEKNCLGPWRYVANDVVMHTDPSFLPANPRAWACWNVIADAEKRNEKVSVHYWMNLLQRFEAAKNYVVTLNPRRPVSQHSTLQRLAMSHPQFTVAALKTQAQFDRLQGSRSTYYCGSYHGNGFHEDAAASGVRVAELLGVEP</sequence>
<dbReference type="Gene3D" id="1.10.405.20">
    <property type="match status" value="1"/>
</dbReference>
<dbReference type="HOGENOM" id="CLU_028123_1_0_7"/>
<dbReference type="OrthoDB" id="20837at2"/>
<protein>
    <submittedName>
        <fullName evidence="3">Amine oxidase</fullName>
    </submittedName>
</protein>
<dbReference type="InterPro" id="IPR002937">
    <property type="entry name" value="Amino_oxidase"/>
</dbReference>
<evidence type="ECO:0000256" key="1">
    <source>
        <dbReference type="SAM" id="Phobius"/>
    </source>
</evidence>
<dbReference type="Gene3D" id="3.30.70.1990">
    <property type="match status" value="1"/>
</dbReference>
<dbReference type="AlphaFoldDB" id="D6Z121"/>
<dbReference type="SUPFAM" id="SSF51905">
    <property type="entry name" value="FAD/NAD(P)-binding domain"/>
    <property type="match status" value="1"/>
</dbReference>
<dbReference type="PANTHER" id="PTHR42923:SF17">
    <property type="entry name" value="AMINE OXIDASE DOMAIN-CONTAINING PROTEIN"/>
    <property type="match status" value="1"/>
</dbReference>
<evidence type="ECO:0000313" key="3">
    <source>
        <dbReference type="EMBL" id="ADH87281.1"/>
    </source>
</evidence>